<comment type="caution">
    <text evidence="2">The sequence shown here is derived from an EMBL/GenBank/DDBJ whole genome shotgun (WGS) entry which is preliminary data.</text>
</comment>
<accession>A0A152A898</accession>
<name>A0A152A898_TIELA</name>
<keyword evidence="1" id="KW-0175">Coiled coil</keyword>
<dbReference type="EMBL" id="LODT01000004">
    <property type="protein sequence ID" value="KYR02428.1"/>
    <property type="molecule type" value="Genomic_DNA"/>
</dbReference>
<dbReference type="AlphaFoldDB" id="A0A152A898"/>
<evidence type="ECO:0000313" key="2">
    <source>
        <dbReference type="EMBL" id="KYR02428.1"/>
    </source>
</evidence>
<keyword evidence="3" id="KW-1185">Reference proteome</keyword>
<dbReference type="Proteomes" id="UP000076078">
    <property type="component" value="Unassembled WGS sequence"/>
</dbReference>
<evidence type="ECO:0000256" key="1">
    <source>
        <dbReference type="SAM" id="Coils"/>
    </source>
</evidence>
<proteinExistence type="predicted"/>
<evidence type="ECO:0000313" key="3">
    <source>
        <dbReference type="Proteomes" id="UP000076078"/>
    </source>
</evidence>
<gene>
    <name evidence="2" type="ORF">DLAC_11470</name>
</gene>
<dbReference type="OrthoDB" id="21388at2759"/>
<sequence>MADKRRRNRKLKQNKKKKFIHSSQHIIIDPNVHNNNHNINAHPETFNNNSSPNSINLIIQQCYNILQNSFLFSISKFDLLFNYFKSIIKNESAIIPIAIDNHPSQQIGEKIVSPNIIIQESNRSEEQLKIMILERKIIDLEREINRIKNEQSQVHKQNMNQYNELLKQIIKAAESIQKMGPLQQTLPMVSVPPPPPPPPPPLPLNNIKNLQSSVAKSTTISNLVPKKTSAVPQFSISVADLSSIKLRKTVPLSVGLDFGFLVFFG</sequence>
<dbReference type="FunCoup" id="A0A152A898">
    <property type="interactions" value="599"/>
</dbReference>
<dbReference type="InParanoid" id="A0A152A898"/>
<reference evidence="2 3" key="1">
    <citation type="submission" date="2015-12" db="EMBL/GenBank/DDBJ databases">
        <title>Dictyostelia acquired genes for synthesis and detection of signals that induce cell-type specialization by lateral gene transfer from prokaryotes.</title>
        <authorList>
            <person name="Gloeckner G."/>
            <person name="Schaap P."/>
        </authorList>
    </citation>
    <scope>NUCLEOTIDE SEQUENCE [LARGE SCALE GENOMIC DNA]</scope>
    <source>
        <strain evidence="2 3">TK</strain>
    </source>
</reference>
<organism evidence="2 3">
    <name type="scientific">Tieghemostelium lacteum</name>
    <name type="common">Slime mold</name>
    <name type="synonym">Dictyostelium lacteum</name>
    <dbReference type="NCBI Taxonomy" id="361077"/>
    <lineage>
        <taxon>Eukaryota</taxon>
        <taxon>Amoebozoa</taxon>
        <taxon>Evosea</taxon>
        <taxon>Eumycetozoa</taxon>
        <taxon>Dictyostelia</taxon>
        <taxon>Dictyosteliales</taxon>
        <taxon>Raperosteliaceae</taxon>
        <taxon>Tieghemostelium</taxon>
    </lineage>
</organism>
<feature type="coiled-coil region" evidence="1">
    <location>
        <begin position="123"/>
        <end position="160"/>
    </location>
</feature>
<protein>
    <submittedName>
        <fullName evidence="2">Uncharacterized protein</fullName>
    </submittedName>
</protein>